<name>R0LD72_ANAPL</name>
<protein>
    <submittedName>
        <fullName evidence="2">Uncharacterized protein</fullName>
    </submittedName>
</protein>
<evidence type="ECO:0000313" key="3">
    <source>
        <dbReference type="Proteomes" id="UP000296049"/>
    </source>
</evidence>
<organism evidence="2 3">
    <name type="scientific">Anas platyrhynchos</name>
    <name type="common">Mallard</name>
    <name type="synonym">Anas boschas</name>
    <dbReference type="NCBI Taxonomy" id="8839"/>
    <lineage>
        <taxon>Eukaryota</taxon>
        <taxon>Metazoa</taxon>
        <taxon>Chordata</taxon>
        <taxon>Craniata</taxon>
        <taxon>Vertebrata</taxon>
        <taxon>Euteleostomi</taxon>
        <taxon>Archelosauria</taxon>
        <taxon>Archosauria</taxon>
        <taxon>Dinosauria</taxon>
        <taxon>Saurischia</taxon>
        <taxon>Theropoda</taxon>
        <taxon>Coelurosauria</taxon>
        <taxon>Aves</taxon>
        <taxon>Neognathae</taxon>
        <taxon>Galloanserae</taxon>
        <taxon>Anseriformes</taxon>
        <taxon>Anatidae</taxon>
        <taxon>Anatinae</taxon>
        <taxon>Anas</taxon>
    </lineage>
</organism>
<feature type="region of interest" description="Disordered" evidence="1">
    <location>
        <begin position="229"/>
        <end position="249"/>
    </location>
</feature>
<feature type="region of interest" description="Disordered" evidence="1">
    <location>
        <begin position="631"/>
        <end position="655"/>
    </location>
</feature>
<evidence type="ECO:0000256" key="1">
    <source>
        <dbReference type="SAM" id="MobiDB-lite"/>
    </source>
</evidence>
<dbReference type="AlphaFoldDB" id="R0LD72"/>
<sequence>MELLVLLSHGMLIREGGSESPPRDSSALSLPEPRGAGRRQAFGAIKPKSLPFEQHQPASINAISDGVIRECACAAYRSTSMHSTAQSTAEPNAAGGLQDAASTAAQPLLSWLCRNKHHPPRGSQLRPRALAQSSVKARGDARGSQHHRGTVGQKTPLLPGAELHSGSTRGCRSKKAAARLEHPRSSTHSAHTKLQGTASSLGHGIFSIHLETSASPGEHHTARVELRLLQQSSRSTNGPRVNPRGSAGPLHAQPRWLCHLCQEDRGHLQPLFDGKGNDKEKEHGGNFLMGETLLAKVKKASGAELEWGLACSASHGALSTADVSRGQRSEAGGDRLGSLPCWLQAGPGRGRSCEGKNGSEQVSMAMRGYGDDNQAVHDVANKSQQPTAPSPPHGHVAVVMGNITTGDGRQQQQERGYIRALAPLEPLLVEAPRLHRSRTQRGEQQHGLPQTASLTTRQQLTKQNRSRESRWSKPFGFRPDMQQPQQPSLSDTRQALPAEAVCAGVMVCAAQTTGRNTYLPGGFPGHPSEIAAISQAASDGFVPAGVRPAVPPAMLLPLGASPLPPRLSPGPGWLRLLQEPFLPPGDTEEALHGQTLPGPASGTPCEGMRRAFVAVPTLVAARSQRLAPAKSLAQAHGTAVSAEMEDLSLGKLRKN</sequence>
<evidence type="ECO:0000313" key="2">
    <source>
        <dbReference type="EMBL" id="EOB03639.1"/>
    </source>
</evidence>
<feature type="compositionally biased region" description="Polar residues" evidence="1">
    <location>
        <begin position="186"/>
        <end position="195"/>
    </location>
</feature>
<feature type="region of interest" description="Disordered" evidence="1">
    <location>
        <begin position="584"/>
        <end position="604"/>
    </location>
</feature>
<gene>
    <name evidence="2" type="ORF">Anapl_02427</name>
</gene>
<feature type="region of interest" description="Disordered" evidence="1">
    <location>
        <begin position="14"/>
        <end position="39"/>
    </location>
</feature>
<feature type="compositionally biased region" description="Polar residues" evidence="1">
    <location>
        <begin position="447"/>
        <end position="463"/>
    </location>
</feature>
<reference evidence="3" key="1">
    <citation type="journal article" date="2013" name="Nat. Genet.">
        <title>The duck genome and transcriptome provide insight into an avian influenza virus reservoir species.</title>
        <authorList>
            <person name="Huang Y."/>
            <person name="Li Y."/>
            <person name="Burt D.W."/>
            <person name="Chen H."/>
            <person name="Zhang Y."/>
            <person name="Qian W."/>
            <person name="Kim H."/>
            <person name="Gan S."/>
            <person name="Zhao Y."/>
            <person name="Li J."/>
            <person name="Yi K."/>
            <person name="Feng H."/>
            <person name="Zhu P."/>
            <person name="Li B."/>
            <person name="Liu Q."/>
            <person name="Fairley S."/>
            <person name="Magor K.E."/>
            <person name="Du Z."/>
            <person name="Hu X."/>
            <person name="Goodman L."/>
            <person name="Tafer H."/>
            <person name="Vignal A."/>
            <person name="Lee T."/>
            <person name="Kim K.W."/>
            <person name="Sheng Z."/>
            <person name="An Y."/>
            <person name="Searle S."/>
            <person name="Herrero J."/>
            <person name="Groenen M.A."/>
            <person name="Crooijmans R.P."/>
            <person name="Faraut T."/>
            <person name="Cai Q."/>
            <person name="Webster R.G."/>
            <person name="Aldridge J.R."/>
            <person name="Warren W.C."/>
            <person name="Bartschat S."/>
            <person name="Kehr S."/>
            <person name="Marz M."/>
            <person name="Stadler P.F."/>
            <person name="Smith J."/>
            <person name="Kraus R.H."/>
            <person name="Zhao Y."/>
            <person name="Ren L."/>
            <person name="Fei J."/>
            <person name="Morisson M."/>
            <person name="Kaiser P."/>
            <person name="Griffin D.K."/>
            <person name="Rao M."/>
            <person name="Pitel F."/>
            <person name="Wang J."/>
            <person name="Li N."/>
        </authorList>
    </citation>
    <scope>NUCLEOTIDE SEQUENCE [LARGE SCALE GENOMIC DNA]</scope>
</reference>
<feature type="region of interest" description="Disordered" evidence="1">
    <location>
        <begin position="437"/>
        <end position="492"/>
    </location>
</feature>
<dbReference type="Proteomes" id="UP000296049">
    <property type="component" value="Unassembled WGS sequence"/>
</dbReference>
<accession>R0LD72</accession>
<feature type="compositionally biased region" description="Polar residues" evidence="1">
    <location>
        <begin position="229"/>
        <end position="239"/>
    </location>
</feature>
<proteinExistence type="predicted"/>
<feature type="compositionally biased region" description="Polar residues" evidence="1">
    <location>
        <begin position="482"/>
        <end position="492"/>
    </location>
</feature>
<feature type="region of interest" description="Disordered" evidence="1">
    <location>
        <begin position="114"/>
        <end position="195"/>
    </location>
</feature>
<dbReference type="EMBL" id="KB742845">
    <property type="protein sequence ID" value="EOB03639.1"/>
    <property type="molecule type" value="Genomic_DNA"/>
</dbReference>
<keyword evidence="3" id="KW-1185">Reference proteome</keyword>